<dbReference type="AlphaFoldDB" id="A0A1L5NIS8"/>
<evidence type="ECO:0000313" key="3">
    <source>
        <dbReference type="Proteomes" id="UP000184749"/>
    </source>
</evidence>
<proteinExistence type="predicted"/>
<evidence type="ECO:0000313" key="2">
    <source>
        <dbReference type="EMBL" id="APO67764.1"/>
    </source>
</evidence>
<feature type="compositionally biased region" description="Low complexity" evidence="1">
    <location>
        <begin position="38"/>
        <end position="49"/>
    </location>
</feature>
<organism evidence="2 3">
    <name type="scientific">Rhizobium gallicum</name>
    <dbReference type="NCBI Taxonomy" id="56730"/>
    <lineage>
        <taxon>Bacteria</taxon>
        <taxon>Pseudomonadati</taxon>
        <taxon>Pseudomonadota</taxon>
        <taxon>Alphaproteobacteria</taxon>
        <taxon>Hyphomicrobiales</taxon>
        <taxon>Rhizobiaceae</taxon>
        <taxon>Rhizobium/Agrobacterium group</taxon>
        <taxon>Rhizobium</taxon>
    </lineage>
</organism>
<feature type="region of interest" description="Disordered" evidence="1">
    <location>
        <begin position="38"/>
        <end position="60"/>
    </location>
</feature>
<evidence type="ECO:0000256" key="1">
    <source>
        <dbReference type="SAM" id="MobiDB-lite"/>
    </source>
</evidence>
<dbReference type="Proteomes" id="UP000184749">
    <property type="component" value="Chromosome"/>
</dbReference>
<feature type="compositionally biased region" description="Basic and acidic residues" evidence="1">
    <location>
        <begin position="50"/>
        <end position="60"/>
    </location>
</feature>
<accession>A0A1L5NIS8</accession>
<gene>
    <name evidence="2" type="ORF">IE4872_CH02149</name>
</gene>
<reference evidence="2 3" key="1">
    <citation type="submission" date="2016-09" db="EMBL/GenBank/DDBJ databases">
        <title>The complete genome sequences of Rhizobium gallicum, symbiovars gallicum and phaseoli, symbionts associated to common bean (Phaseolus vulgaris).</title>
        <authorList>
            <person name="Bustos P."/>
            <person name="Santamaria R.I."/>
            <person name="Perez-Carrascal O.M."/>
            <person name="Juarez S."/>
            <person name="Lozano L."/>
            <person name="Martinez-Flores I."/>
            <person name="Martinez-Romero E."/>
            <person name="Cevallos M."/>
            <person name="Romero D."/>
            <person name="Davila G."/>
            <person name="Gonzalez V."/>
        </authorList>
    </citation>
    <scope>NUCLEOTIDE SEQUENCE [LARGE SCALE GENOMIC DNA]</scope>
    <source>
        <strain evidence="2 3">IE4872</strain>
    </source>
</reference>
<sequence>MSKDGATKICSAATFPLAKSLLRRIIAATLLGESGLQTAGAEGATAPETLRPKDQQGADGTLERSVLETLAEGITISGTGTEGARKQGVAAPSD</sequence>
<protein>
    <submittedName>
        <fullName evidence="2">Uncharacterized protein</fullName>
    </submittedName>
</protein>
<name>A0A1L5NIS8_9HYPH</name>
<dbReference type="STRING" id="56730.IE4872_CH02149"/>
<dbReference type="EMBL" id="CP017101">
    <property type="protein sequence ID" value="APO67764.1"/>
    <property type="molecule type" value="Genomic_DNA"/>
</dbReference>